<feature type="transmembrane region" description="Helical" evidence="2">
    <location>
        <begin position="115"/>
        <end position="136"/>
    </location>
</feature>
<sequence>MRGPQRVSEKKCIKGECSASLSAKRCLAVTHRVRDNIHGCESTVSVEDQLPGKAIMHSGVRSGSSVPGELLFAFDCDSNSPRLFLSRRNWFSVCKATAGSLAALFLRVLLTCLCIMYVCDIIFTTGFAGMISYIVIGKLSFTGWGLPHFSTAVRLHLDMHFLNQWIGRGDPRAWPSRSPDFWLRGHIKSMVCTTPLDMRDELIMPETFAHVSGTCFNVALLASRAPLNQNRQGTAIPVVGKFRSWEMRGFRWWVDGTIIHHKYDLRILLQAYAIAVLPSLSYETVEPLYVNLCGCHMLQAGVEPVAKEMAQGIELSDFYKGVIVGCHLSGLSSRVIAWNNRGNWTLEQWKSVLWSDESRFTLFRSDGRVWVWRLLGERLLPEYIVPTRKFGGGGVMVWGYFTAFGVGPLGYYAVVCPQQCSLIGQACPEPQPQPYKTSLGRIGSPGEGSSGTPKIHCSTHGTVARRMVTNPCGCPANTQREHARQGGCCYSRKRWPYEILTGNFKTKHTAFMLRNMKNILQKTMEIMVADQADVHLRKLDLGTPIRIRPDVCMRETRRTSPVAGGFCNEISSFLRPCIAPLLRPHLISPCTLFMQGMERCYLSSQESGFDSLQRFLMFQSHLSLVYVPPVRNVLICRKPSRTVGSTHQVSRPLVHSHHEQAIHSRTTRDFPPALS</sequence>
<proteinExistence type="predicted"/>
<organism evidence="3 4">
    <name type="scientific">Dryococelus australis</name>
    <dbReference type="NCBI Taxonomy" id="614101"/>
    <lineage>
        <taxon>Eukaryota</taxon>
        <taxon>Metazoa</taxon>
        <taxon>Ecdysozoa</taxon>
        <taxon>Arthropoda</taxon>
        <taxon>Hexapoda</taxon>
        <taxon>Insecta</taxon>
        <taxon>Pterygota</taxon>
        <taxon>Neoptera</taxon>
        <taxon>Polyneoptera</taxon>
        <taxon>Phasmatodea</taxon>
        <taxon>Verophasmatodea</taxon>
        <taxon>Anareolatae</taxon>
        <taxon>Phasmatidae</taxon>
        <taxon>Eurycanthinae</taxon>
        <taxon>Dryococelus</taxon>
    </lineage>
</organism>
<reference evidence="3 4" key="1">
    <citation type="submission" date="2023-02" db="EMBL/GenBank/DDBJ databases">
        <title>LHISI_Scaffold_Assembly.</title>
        <authorList>
            <person name="Stuart O.P."/>
            <person name="Cleave R."/>
            <person name="Magrath M.J.L."/>
            <person name="Mikheyev A.S."/>
        </authorList>
    </citation>
    <scope>NUCLEOTIDE SEQUENCE [LARGE SCALE GENOMIC DNA]</scope>
    <source>
        <strain evidence="3">Daus_M_001</strain>
        <tissue evidence="3">Leg muscle</tissue>
    </source>
</reference>
<keyword evidence="2" id="KW-0812">Transmembrane</keyword>
<dbReference type="EMBL" id="JARBHB010000004">
    <property type="protein sequence ID" value="KAJ8886967.1"/>
    <property type="molecule type" value="Genomic_DNA"/>
</dbReference>
<accession>A0ABQ9HRE2</accession>
<protein>
    <submittedName>
        <fullName evidence="3">Uncharacterized protein</fullName>
    </submittedName>
</protein>
<gene>
    <name evidence="3" type="ORF">PR048_013181</name>
</gene>
<feature type="region of interest" description="Disordered" evidence="1">
    <location>
        <begin position="647"/>
        <end position="675"/>
    </location>
</feature>
<name>A0ABQ9HRE2_9NEOP</name>
<dbReference type="InterPro" id="IPR036397">
    <property type="entry name" value="RNaseH_sf"/>
</dbReference>
<keyword evidence="4" id="KW-1185">Reference proteome</keyword>
<dbReference type="Gene3D" id="3.30.420.10">
    <property type="entry name" value="Ribonuclease H-like superfamily/Ribonuclease H"/>
    <property type="match status" value="1"/>
</dbReference>
<keyword evidence="2" id="KW-1133">Transmembrane helix</keyword>
<comment type="caution">
    <text evidence="3">The sequence shown here is derived from an EMBL/GenBank/DDBJ whole genome shotgun (WGS) entry which is preliminary data.</text>
</comment>
<dbReference type="Proteomes" id="UP001159363">
    <property type="component" value="Chromosome X"/>
</dbReference>
<feature type="compositionally biased region" description="Basic and acidic residues" evidence="1">
    <location>
        <begin position="656"/>
        <end position="668"/>
    </location>
</feature>
<keyword evidence="2" id="KW-0472">Membrane</keyword>
<evidence type="ECO:0000256" key="1">
    <source>
        <dbReference type="SAM" id="MobiDB-lite"/>
    </source>
</evidence>
<evidence type="ECO:0000313" key="4">
    <source>
        <dbReference type="Proteomes" id="UP001159363"/>
    </source>
</evidence>
<evidence type="ECO:0000313" key="3">
    <source>
        <dbReference type="EMBL" id="KAJ8886967.1"/>
    </source>
</evidence>
<evidence type="ECO:0000256" key="2">
    <source>
        <dbReference type="SAM" id="Phobius"/>
    </source>
</evidence>